<reference evidence="1 2" key="1">
    <citation type="submission" date="2022-10" db="EMBL/GenBank/DDBJ databases">
        <title>The complete genomes of actinobacterial strains from the NBC collection.</title>
        <authorList>
            <person name="Joergensen T.S."/>
            <person name="Alvarez Arevalo M."/>
            <person name="Sterndorff E.B."/>
            <person name="Faurdal D."/>
            <person name="Vuksanovic O."/>
            <person name="Mourched A.-S."/>
            <person name="Charusanti P."/>
            <person name="Shaw S."/>
            <person name="Blin K."/>
            <person name="Weber T."/>
        </authorList>
    </citation>
    <scope>NUCLEOTIDE SEQUENCE [LARGE SCALE GENOMIC DNA]</scope>
    <source>
        <strain evidence="1 2">NBC_00319</strain>
    </source>
</reference>
<dbReference type="SUPFAM" id="SSF53474">
    <property type="entry name" value="alpha/beta-Hydrolases"/>
    <property type="match status" value="1"/>
</dbReference>
<accession>A0AAU4K598</accession>
<dbReference type="Gene3D" id="3.40.50.1820">
    <property type="entry name" value="alpha/beta hydrolase"/>
    <property type="match status" value="1"/>
</dbReference>
<gene>
    <name evidence="1" type="ORF">OG579_05245</name>
</gene>
<protein>
    <submittedName>
        <fullName evidence="1">Lipase</fullName>
    </submittedName>
</protein>
<evidence type="ECO:0000313" key="1">
    <source>
        <dbReference type="EMBL" id="WUM21209.1"/>
    </source>
</evidence>
<name>A0AAU4K598_9NOCA</name>
<organism evidence="1 2">
    <name type="scientific">Williamsia herbipolensis</name>
    <dbReference type="NCBI Taxonomy" id="1603258"/>
    <lineage>
        <taxon>Bacteria</taxon>
        <taxon>Bacillati</taxon>
        <taxon>Actinomycetota</taxon>
        <taxon>Actinomycetes</taxon>
        <taxon>Mycobacteriales</taxon>
        <taxon>Nocardiaceae</taxon>
        <taxon>Williamsia</taxon>
    </lineage>
</organism>
<dbReference type="AlphaFoldDB" id="A0AAU4K598"/>
<dbReference type="EMBL" id="CP108021">
    <property type="protein sequence ID" value="WUM21209.1"/>
    <property type="molecule type" value="Genomic_DNA"/>
</dbReference>
<dbReference type="InterPro" id="IPR029058">
    <property type="entry name" value="AB_hydrolase_fold"/>
</dbReference>
<keyword evidence="2" id="KW-1185">Reference proteome</keyword>
<proteinExistence type="predicted"/>
<dbReference type="KEGG" id="whr:OG579_05245"/>
<dbReference type="Proteomes" id="UP001432128">
    <property type="component" value="Chromosome"/>
</dbReference>
<evidence type="ECO:0000313" key="2">
    <source>
        <dbReference type="Proteomes" id="UP001432128"/>
    </source>
</evidence>
<sequence>MLPIAIVAIVSSPSGYGPAAARPSSCDRPVVLVGEVTSDTASLAGLRRDLDRAGMCVTVLDYGRTPLATDLARAGGPRLNGLRSLEDSGRELVGPLRSTSPDRPLTVVAHGGGALAVQYALTHGVPAGRVARLITLGPLWNGTGIAGLADIEQISRRLGTYDTVLRLERPIVDPICASCRQLVTGSDFLVAMRRTAFPTPGVAYVDIVSRTDGLAGDPRTSTAPGSRVIVLQSIDPRANVDHFRLPADTLVRSLVVDNTRG</sequence>
<dbReference type="RefSeq" id="WP_328858339.1">
    <property type="nucleotide sequence ID" value="NZ_CP108021.1"/>
</dbReference>